<dbReference type="PROSITE" id="PS51419">
    <property type="entry name" value="RAB"/>
    <property type="match status" value="1"/>
</dbReference>
<dbReference type="InterPro" id="IPR001806">
    <property type="entry name" value="Small_GTPase"/>
</dbReference>
<dbReference type="WBParaSite" id="TCLT_0000017701-mRNA-1">
    <property type="protein sequence ID" value="TCLT_0000017701-mRNA-1"/>
    <property type="gene ID" value="TCLT_0000017701"/>
</dbReference>
<dbReference type="GO" id="GO:0007264">
    <property type="term" value="P:small GTPase-mediated signal transduction"/>
    <property type="evidence" value="ECO:0007669"/>
    <property type="project" value="InterPro"/>
</dbReference>
<dbReference type="InterPro" id="IPR005225">
    <property type="entry name" value="Small_GTP-bd"/>
</dbReference>
<gene>
    <name evidence="3" type="ORF">TCLT_LOCUS178</name>
</gene>
<keyword evidence="2" id="KW-0342">GTP-binding</keyword>
<dbReference type="Gene3D" id="3.40.50.300">
    <property type="entry name" value="P-loop containing nucleotide triphosphate hydrolases"/>
    <property type="match status" value="1"/>
</dbReference>
<dbReference type="SUPFAM" id="SSF52540">
    <property type="entry name" value="P-loop containing nucleoside triphosphate hydrolases"/>
    <property type="match status" value="1"/>
</dbReference>
<dbReference type="AlphaFoldDB" id="A0A0N5CJH1"/>
<organism evidence="5">
    <name type="scientific">Thelazia callipaeda</name>
    <name type="common">Oriental eyeworm</name>
    <name type="synonym">Parasitic nematode</name>
    <dbReference type="NCBI Taxonomy" id="103827"/>
    <lineage>
        <taxon>Eukaryota</taxon>
        <taxon>Metazoa</taxon>
        <taxon>Ecdysozoa</taxon>
        <taxon>Nematoda</taxon>
        <taxon>Chromadorea</taxon>
        <taxon>Rhabditida</taxon>
        <taxon>Spirurina</taxon>
        <taxon>Spiruromorpha</taxon>
        <taxon>Thelazioidea</taxon>
        <taxon>Thelaziidae</taxon>
        <taxon>Thelazia</taxon>
    </lineage>
</organism>
<dbReference type="InterPro" id="IPR003578">
    <property type="entry name" value="Small_GTPase_Rho"/>
</dbReference>
<dbReference type="GO" id="GO:0003924">
    <property type="term" value="F:GTPase activity"/>
    <property type="evidence" value="ECO:0007669"/>
    <property type="project" value="InterPro"/>
</dbReference>
<evidence type="ECO:0000313" key="5">
    <source>
        <dbReference type="WBParaSite" id="TCLT_0000017701-mRNA-1"/>
    </source>
</evidence>
<dbReference type="PROSITE" id="PS51421">
    <property type="entry name" value="RAS"/>
    <property type="match status" value="1"/>
</dbReference>
<evidence type="ECO:0000256" key="1">
    <source>
        <dbReference type="ARBA" id="ARBA00022741"/>
    </source>
</evidence>
<reference evidence="5" key="1">
    <citation type="submission" date="2017-02" db="UniProtKB">
        <authorList>
            <consortium name="WormBaseParasite"/>
        </authorList>
    </citation>
    <scope>IDENTIFICATION</scope>
</reference>
<evidence type="ECO:0000313" key="3">
    <source>
        <dbReference type="EMBL" id="VDM95042.1"/>
    </source>
</evidence>
<evidence type="ECO:0000256" key="2">
    <source>
        <dbReference type="ARBA" id="ARBA00023134"/>
    </source>
</evidence>
<keyword evidence="1" id="KW-0547">Nucleotide-binding</keyword>
<keyword evidence="4" id="KW-1185">Reference proteome</keyword>
<proteinExistence type="predicted"/>
<dbReference type="PANTHER" id="PTHR24072">
    <property type="entry name" value="RHO FAMILY GTPASE"/>
    <property type="match status" value="1"/>
</dbReference>
<dbReference type="PRINTS" id="PR00449">
    <property type="entry name" value="RASTRNSFRMNG"/>
</dbReference>
<dbReference type="GO" id="GO:0005525">
    <property type="term" value="F:GTP binding"/>
    <property type="evidence" value="ECO:0007669"/>
    <property type="project" value="UniProtKB-KW"/>
</dbReference>
<sequence>MLRNSQYFISSNALSAESKYCMDQQSRHEHEKTKKASAKASKKLLYVAVGKTTLLKVLINAEKLRIPNKYEPTVSTGWLASFIAYFCACAYKFTENLKKVKIFDFEGYQCADKILEPFSFKIYDTSGKTRYDRLRQLTYLDVNVVVICFSIDSRKSFWNAEHRWYDEIRYGFCPKNVPFVLVATKCDLRGDSSTVEKLEKERINLISTEEGKKLAERINAYAYRECTSKNRVIHSKF</sequence>
<dbReference type="NCBIfam" id="TIGR00231">
    <property type="entry name" value="small_GTP"/>
    <property type="match status" value="1"/>
</dbReference>
<dbReference type="InterPro" id="IPR027417">
    <property type="entry name" value="P-loop_NTPase"/>
</dbReference>
<dbReference type="EMBL" id="UYYF01000011">
    <property type="protein sequence ID" value="VDM95042.1"/>
    <property type="molecule type" value="Genomic_DNA"/>
</dbReference>
<dbReference type="SMART" id="SM00174">
    <property type="entry name" value="RHO"/>
    <property type="match status" value="1"/>
</dbReference>
<dbReference type="SMART" id="SM00175">
    <property type="entry name" value="RAB"/>
    <property type="match status" value="1"/>
</dbReference>
<evidence type="ECO:0000313" key="4">
    <source>
        <dbReference type="Proteomes" id="UP000276776"/>
    </source>
</evidence>
<name>A0A0N5CJH1_THECL</name>
<dbReference type="STRING" id="103827.A0A0N5CJH1"/>
<dbReference type="OrthoDB" id="8830751at2759"/>
<dbReference type="CDD" id="cd00157">
    <property type="entry name" value="Rho"/>
    <property type="match status" value="1"/>
</dbReference>
<protein>
    <submittedName>
        <fullName evidence="5">Ras family protein</fullName>
    </submittedName>
</protein>
<dbReference type="SMART" id="SM00173">
    <property type="entry name" value="RAS"/>
    <property type="match status" value="1"/>
</dbReference>
<dbReference type="Pfam" id="PF00071">
    <property type="entry name" value="Ras"/>
    <property type="match status" value="1"/>
</dbReference>
<reference evidence="3 4" key="2">
    <citation type="submission" date="2018-11" db="EMBL/GenBank/DDBJ databases">
        <authorList>
            <consortium name="Pathogen Informatics"/>
        </authorList>
    </citation>
    <scope>NUCLEOTIDE SEQUENCE [LARGE SCALE GENOMIC DNA]</scope>
</reference>
<dbReference type="PROSITE" id="PS51420">
    <property type="entry name" value="RHO"/>
    <property type="match status" value="1"/>
</dbReference>
<accession>A0A0N5CJH1</accession>
<dbReference type="Proteomes" id="UP000276776">
    <property type="component" value="Unassembled WGS sequence"/>
</dbReference>